<feature type="compositionally biased region" description="Basic and acidic residues" evidence="1">
    <location>
        <begin position="69"/>
        <end position="87"/>
    </location>
</feature>
<accession>A0A1X1TIT7</accession>
<comment type="caution">
    <text evidence="2">The sequence shown here is derived from an EMBL/GenBank/DDBJ whole genome shotgun (WGS) entry which is preliminary data.</text>
</comment>
<evidence type="ECO:0000313" key="2">
    <source>
        <dbReference type="EMBL" id="ORV44379.1"/>
    </source>
</evidence>
<keyword evidence="3" id="KW-1185">Reference proteome</keyword>
<dbReference type="AlphaFoldDB" id="A0A1X1TIT7"/>
<sequence>MQSLLSWLKTDGGRLTPGGEWAMHPRNVRPVYRGDAGRFDREASGERFQRDRGVEDRNIQPSPWIPAAEGHDEQGRGEKGDTSEQRLPREFVLLTGTQDEHDGGICGEDVWV</sequence>
<proteinExistence type="predicted"/>
<dbReference type="EMBL" id="LQOS01000013">
    <property type="protein sequence ID" value="ORV44379.1"/>
    <property type="molecule type" value="Genomic_DNA"/>
</dbReference>
<name>A0A1X1TIT7_9MYCO</name>
<organism evidence="2 3">
    <name type="scientific">Mycolicibacterium doricum</name>
    <dbReference type="NCBI Taxonomy" id="126673"/>
    <lineage>
        <taxon>Bacteria</taxon>
        <taxon>Bacillati</taxon>
        <taxon>Actinomycetota</taxon>
        <taxon>Actinomycetes</taxon>
        <taxon>Mycobacteriales</taxon>
        <taxon>Mycobacteriaceae</taxon>
        <taxon>Mycolicibacterium</taxon>
    </lineage>
</organism>
<gene>
    <name evidence="2" type="ORF">AWC01_03650</name>
</gene>
<feature type="region of interest" description="Disordered" evidence="1">
    <location>
        <begin position="1"/>
        <end position="87"/>
    </location>
</feature>
<evidence type="ECO:0000313" key="3">
    <source>
        <dbReference type="Proteomes" id="UP000193564"/>
    </source>
</evidence>
<feature type="compositionally biased region" description="Basic and acidic residues" evidence="1">
    <location>
        <begin position="35"/>
        <end position="58"/>
    </location>
</feature>
<evidence type="ECO:0000256" key="1">
    <source>
        <dbReference type="SAM" id="MobiDB-lite"/>
    </source>
</evidence>
<protein>
    <submittedName>
        <fullName evidence="2">Uncharacterized protein</fullName>
    </submittedName>
</protein>
<dbReference type="Proteomes" id="UP000193564">
    <property type="component" value="Unassembled WGS sequence"/>
</dbReference>
<reference evidence="2 3" key="1">
    <citation type="submission" date="2016-01" db="EMBL/GenBank/DDBJ databases">
        <title>The new phylogeny of the genus Mycobacterium.</title>
        <authorList>
            <person name="Tarcisio F."/>
            <person name="Conor M."/>
            <person name="Antonella G."/>
            <person name="Elisabetta G."/>
            <person name="Giulia F.S."/>
            <person name="Sara T."/>
            <person name="Anna F."/>
            <person name="Clotilde B."/>
            <person name="Roberto B."/>
            <person name="Veronica D.S."/>
            <person name="Fabio R."/>
            <person name="Monica P."/>
            <person name="Olivier J."/>
            <person name="Enrico T."/>
            <person name="Nicola S."/>
        </authorList>
    </citation>
    <scope>NUCLEOTIDE SEQUENCE [LARGE SCALE GENOMIC DNA]</scope>
    <source>
        <strain evidence="2 3">DSM 44339</strain>
    </source>
</reference>